<evidence type="ECO:0000256" key="1">
    <source>
        <dbReference type="PROSITE-ProRule" id="PRU00235"/>
    </source>
</evidence>
<proteinExistence type="predicted"/>
<dbReference type="Gene3D" id="2.130.10.30">
    <property type="entry name" value="Regulator of chromosome condensation 1/beta-lactamase-inhibitor protein II"/>
    <property type="match status" value="1"/>
</dbReference>
<dbReference type="InterPro" id="IPR009091">
    <property type="entry name" value="RCC1/BLIP-II"/>
</dbReference>
<feature type="repeat" description="RCC1" evidence="1">
    <location>
        <begin position="2"/>
        <end position="50"/>
    </location>
</feature>
<name>A0ABQ5HP42_9ASTR</name>
<keyword evidence="2" id="KW-0675">Receptor</keyword>
<dbReference type="EMBL" id="BQNB010019784">
    <property type="protein sequence ID" value="GJT89010.1"/>
    <property type="molecule type" value="Genomic_DNA"/>
</dbReference>
<sequence length="100" mass="10797">MGRCGVWGKGDGGRLGFGDEETVFRPRVNEGLGVRRLAFGELHSVAVDSLGDVYSWSVVFIACSFMLCDLDFEPLSLSLSSLPSCDLVSLTQHAHTFALS</sequence>
<protein>
    <submittedName>
        <fullName evidence="2">Ultraviolet-B receptor UVR8</fullName>
    </submittedName>
</protein>
<accession>A0ABQ5HP42</accession>
<dbReference type="InterPro" id="IPR000408">
    <property type="entry name" value="Reg_chr_condens"/>
</dbReference>
<evidence type="ECO:0000313" key="3">
    <source>
        <dbReference type="Proteomes" id="UP001151760"/>
    </source>
</evidence>
<comment type="caution">
    <text evidence="2">The sequence shown here is derived from an EMBL/GenBank/DDBJ whole genome shotgun (WGS) entry which is preliminary data.</text>
</comment>
<dbReference type="Pfam" id="PF00415">
    <property type="entry name" value="RCC1"/>
    <property type="match status" value="1"/>
</dbReference>
<dbReference type="SUPFAM" id="SSF50985">
    <property type="entry name" value="RCC1/BLIP-II"/>
    <property type="match status" value="1"/>
</dbReference>
<keyword evidence="3" id="KW-1185">Reference proteome</keyword>
<dbReference type="PROSITE" id="PS50012">
    <property type="entry name" value="RCC1_3"/>
    <property type="match status" value="1"/>
</dbReference>
<evidence type="ECO:0000313" key="2">
    <source>
        <dbReference type="EMBL" id="GJT89010.1"/>
    </source>
</evidence>
<dbReference type="Proteomes" id="UP001151760">
    <property type="component" value="Unassembled WGS sequence"/>
</dbReference>
<reference evidence="2" key="2">
    <citation type="submission" date="2022-01" db="EMBL/GenBank/DDBJ databases">
        <authorList>
            <person name="Yamashiro T."/>
            <person name="Shiraishi A."/>
            <person name="Satake H."/>
            <person name="Nakayama K."/>
        </authorList>
    </citation>
    <scope>NUCLEOTIDE SEQUENCE</scope>
</reference>
<gene>
    <name evidence="2" type="ORF">Tco_1070727</name>
</gene>
<organism evidence="2 3">
    <name type="scientific">Tanacetum coccineum</name>
    <dbReference type="NCBI Taxonomy" id="301880"/>
    <lineage>
        <taxon>Eukaryota</taxon>
        <taxon>Viridiplantae</taxon>
        <taxon>Streptophyta</taxon>
        <taxon>Embryophyta</taxon>
        <taxon>Tracheophyta</taxon>
        <taxon>Spermatophyta</taxon>
        <taxon>Magnoliopsida</taxon>
        <taxon>eudicotyledons</taxon>
        <taxon>Gunneridae</taxon>
        <taxon>Pentapetalae</taxon>
        <taxon>asterids</taxon>
        <taxon>campanulids</taxon>
        <taxon>Asterales</taxon>
        <taxon>Asteraceae</taxon>
        <taxon>Asteroideae</taxon>
        <taxon>Anthemideae</taxon>
        <taxon>Anthemidinae</taxon>
        <taxon>Tanacetum</taxon>
    </lineage>
</organism>
<reference evidence="2" key="1">
    <citation type="journal article" date="2022" name="Int. J. Mol. Sci.">
        <title>Draft Genome of Tanacetum Coccineum: Genomic Comparison of Closely Related Tanacetum-Family Plants.</title>
        <authorList>
            <person name="Yamashiro T."/>
            <person name="Shiraishi A."/>
            <person name="Nakayama K."/>
            <person name="Satake H."/>
        </authorList>
    </citation>
    <scope>NUCLEOTIDE SEQUENCE</scope>
</reference>